<organism evidence="3 4">
    <name type="scientific">Stakelama saccharophila</name>
    <dbReference type="NCBI Taxonomy" id="3075605"/>
    <lineage>
        <taxon>Bacteria</taxon>
        <taxon>Pseudomonadati</taxon>
        <taxon>Pseudomonadota</taxon>
        <taxon>Alphaproteobacteria</taxon>
        <taxon>Sphingomonadales</taxon>
        <taxon>Sphingomonadaceae</taxon>
        <taxon>Stakelama</taxon>
    </lineage>
</organism>
<keyword evidence="1" id="KW-0812">Transmembrane</keyword>
<evidence type="ECO:0000256" key="1">
    <source>
        <dbReference type="SAM" id="Phobius"/>
    </source>
</evidence>
<evidence type="ECO:0000313" key="3">
    <source>
        <dbReference type="EMBL" id="WNO53014.1"/>
    </source>
</evidence>
<evidence type="ECO:0008006" key="5">
    <source>
        <dbReference type="Google" id="ProtNLM"/>
    </source>
</evidence>
<dbReference type="Proteomes" id="UP001302249">
    <property type="component" value="Chromosome"/>
</dbReference>
<proteinExistence type="predicted"/>
<keyword evidence="1" id="KW-1133">Transmembrane helix</keyword>
<feature type="signal peptide" evidence="2">
    <location>
        <begin position="1"/>
        <end position="15"/>
    </location>
</feature>
<feature type="transmembrane region" description="Helical" evidence="1">
    <location>
        <begin position="48"/>
        <end position="72"/>
    </location>
</feature>
<gene>
    <name evidence="3" type="ORF">RPR59_11180</name>
</gene>
<reference evidence="3 4" key="1">
    <citation type="submission" date="2023-09" db="EMBL/GenBank/DDBJ databases">
        <authorList>
            <person name="Rey-Velasco X."/>
        </authorList>
    </citation>
    <scope>NUCLEOTIDE SEQUENCE [LARGE SCALE GENOMIC DNA]</scope>
    <source>
        <strain evidence="3 4">W311</strain>
    </source>
</reference>
<keyword evidence="4" id="KW-1185">Reference proteome</keyword>
<dbReference type="EMBL" id="CP135076">
    <property type="protein sequence ID" value="WNO53014.1"/>
    <property type="molecule type" value="Genomic_DNA"/>
</dbReference>
<dbReference type="RefSeq" id="WP_313914044.1">
    <property type="nucleotide sequence ID" value="NZ_CP135076.1"/>
</dbReference>
<evidence type="ECO:0000313" key="4">
    <source>
        <dbReference type="Proteomes" id="UP001302249"/>
    </source>
</evidence>
<sequence length="83" mass="7858">MTAAVGVMASSMAFAAPVANSADAQSAAKLAALSNVRASKAVSKDSKLAGSSSYIVAGLAAAAVIAGVVVVASDDDEEADSAG</sequence>
<keyword evidence="1" id="KW-0472">Membrane</keyword>
<accession>A0ABZ0B6S9</accession>
<evidence type="ECO:0000256" key="2">
    <source>
        <dbReference type="SAM" id="SignalP"/>
    </source>
</evidence>
<feature type="chain" id="PRO_5047077788" description="Secreted protein" evidence="2">
    <location>
        <begin position="16"/>
        <end position="83"/>
    </location>
</feature>
<name>A0ABZ0B6S9_9SPHN</name>
<protein>
    <recommendedName>
        <fullName evidence="5">Secreted protein</fullName>
    </recommendedName>
</protein>
<keyword evidence="2" id="KW-0732">Signal</keyword>